<name>A0ABS9CSN4_9RHOB</name>
<protein>
    <recommendedName>
        <fullName evidence="3">Hemolysin</fullName>
    </recommendedName>
</protein>
<proteinExistence type="predicted"/>
<dbReference type="Proteomes" id="UP001200557">
    <property type="component" value="Unassembled WGS sequence"/>
</dbReference>
<dbReference type="EMBL" id="JAKGAQ010000001">
    <property type="protein sequence ID" value="MCF2869951.1"/>
    <property type="molecule type" value="Genomic_DNA"/>
</dbReference>
<accession>A0ABS9CSN4</accession>
<gene>
    <name evidence="1" type="ORF">L0664_02625</name>
</gene>
<dbReference type="RefSeq" id="WP_235224072.1">
    <property type="nucleotide sequence ID" value="NZ_JAKGAQ010000001.1"/>
</dbReference>
<evidence type="ECO:0000313" key="2">
    <source>
        <dbReference type="Proteomes" id="UP001200557"/>
    </source>
</evidence>
<evidence type="ECO:0000313" key="1">
    <source>
        <dbReference type="EMBL" id="MCF2869951.1"/>
    </source>
</evidence>
<organism evidence="1 2">
    <name type="scientific">Octadecabacter dasysiphoniae</name>
    <dbReference type="NCBI Taxonomy" id="2909341"/>
    <lineage>
        <taxon>Bacteria</taxon>
        <taxon>Pseudomonadati</taxon>
        <taxon>Pseudomonadota</taxon>
        <taxon>Alphaproteobacteria</taxon>
        <taxon>Rhodobacterales</taxon>
        <taxon>Roseobacteraceae</taxon>
        <taxon>Octadecabacter</taxon>
    </lineage>
</organism>
<sequence length="50" mass="5085">MRLLALLALTACAQTSLPEPFGVTMVEETTCIGQGGQIVMGPDGAFCANG</sequence>
<comment type="caution">
    <text evidence="1">The sequence shown here is derived from an EMBL/GenBank/DDBJ whole genome shotgun (WGS) entry which is preliminary data.</text>
</comment>
<keyword evidence="2" id="KW-1185">Reference proteome</keyword>
<evidence type="ECO:0008006" key="3">
    <source>
        <dbReference type="Google" id="ProtNLM"/>
    </source>
</evidence>
<reference evidence="1 2" key="1">
    <citation type="submission" date="2022-01" db="EMBL/GenBank/DDBJ databases">
        <title>Octadecabacter sp. nov., isolated from a marine alga.</title>
        <authorList>
            <person name="Jin M.S."/>
            <person name="Kim H.M."/>
            <person name="Han D.M."/>
            <person name="Jung J.J."/>
            <person name="Jeon C.O."/>
        </authorList>
    </citation>
    <scope>NUCLEOTIDE SEQUENCE [LARGE SCALE GENOMIC DNA]</scope>
    <source>
        <strain evidence="1 2">G9-8</strain>
    </source>
</reference>